<organism evidence="2 3">
    <name type="scientific">Haemaphysalis longicornis</name>
    <name type="common">Bush tick</name>
    <dbReference type="NCBI Taxonomy" id="44386"/>
    <lineage>
        <taxon>Eukaryota</taxon>
        <taxon>Metazoa</taxon>
        <taxon>Ecdysozoa</taxon>
        <taxon>Arthropoda</taxon>
        <taxon>Chelicerata</taxon>
        <taxon>Arachnida</taxon>
        <taxon>Acari</taxon>
        <taxon>Parasitiformes</taxon>
        <taxon>Ixodida</taxon>
        <taxon>Ixodoidea</taxon>
        <taxon>Ixodidae</taxon>
        <taxon>Haemaphysalinae</taxon>
        <taxon>Haemaphysalis</taxon>
    </lineage>
</organism>
<protein>
    <submittedName>
        <fullName evidence="2">Uncharacterized protein</fullName>
    </submittedName>
</protein>
<dbReference type="VEuPathDB" id="VectorBase:HLOH_048268"/>
<dbReference type="Proteomes" id="UP000821853">
    <property type="component" value="Chromosome 5"/>
</dbReference>
<evidence type="ECO:0000256" key="1">
    <source>
        <dbReference type="SAM" id="MobiDB-lite"/>
    </source>
</evidence>
<accession>A0A9J6GLI9</accession>
<keyword evidence="3" id="KW-1185">Reference proteome</keyword>
<dbReference type="EMBL" id="JABSTR010000007">
    <property type="protein sequence ID" value="KAH9375463.1"/>
    <property type="molecule type" value="Genomic_DNA"/>
</dbReference>
<evidence type="ECO:0000313" key="3">
    <source>
        <dbReference type="Proteomes" id="UP000821853"/>
    </source>
</evidence>
<dbReference type="AlphaFoldDB" id="A0A9J6GLI9"/>
<gene>
    <name evidence="2" type="ORF">HPB48_015438</name>
</gene>
<reference evidence="2 3" key="1">
    <citation type="journal article" date="2020" name="Cell">
        <title>Large-Scale Comparative Analyses of Tick Genomes Elucidate Their Genetic Diversity and Vector Capacities.</title>
        <authorList>
            <consortium name="Tick Genome and Microbiome Consortium (TIGMIC)"/>
            <person name="Jia N."/>
            <person name="Wang J."/>
            <person name="Shi W."/>
            <person name="Du L."/>
            <person name="Sun Y."/>
            <person name="Zhan W."/>
            <person name="Jiang J.F."/>
            <person name="Wang Q."/>
            <person name="Zhang B."/>
            <person name="Ji P."/>
            <person name="Bell-Sakyi L."/>
            <person name="Cui X.M."/>
            <person name="Yuan T.T."/>
            <person name="Jiang B.G."/>
            <person name="Yang W.F."/>
            <person name="Lam T.T."/>
            <person name="Chang Q.C."/>
            <person name="Ding S.J."/>
            <person name="Wang X.J."/>
            <person name="Zhu J.G."/>
            <person name="Ruan X.D."/>
            <person name="Zhao L."/>
            <person name="Wei J.T."/>
            <person name="Ye R.Z."/>
            <person name="Que T.C."/>
            <person name="Du C.H."/>
            <person name="Zhou Y.H."/>
            <person name="Cheng J.X."/>
            <person name="Dai P.F."/>
            <person name="Guo W.B."/>
            <person name="Han X.H."/>
            <person name="Huang E.J."/>
            <person name="Li L.F."/>
            <person name="Wei W."/>
            <person name="Gao Y.C."/>
            <person name="Liu J.Z."/>
            <person name="Shao H.Z."/>
            <person name="Wang X."/>
            <person name="Wang C.C."/>
            <person name="Yang T.C."/>
            <person name="Huo Q.B."/>
            <person name="Li W."/>
            <person name="Chen H.Y."/>
            <person name="Chen S.E."/>
            <person name="Zhou L.G."/>
            <person name="Ni X.B."/>
            <person name="Tian J.H."/>
            <person name="Sheng Y."/>
            <person name="Liu T."/>
            <person name="Pan Y.S."/>
            <person name="Xia L.Y."/>
            <person name="Li J."/>
            <person name="Zhao F."/>
            <person name="Cao W.C."/>
        </authorList>
    </citation>
    <scope>NUCLEOTIDE SEQUENCE [LARGE SCALE GENOMIC DNA]</scope>
    <source>
        <strain evidence="2">HaeL-2018</strain>
    </source>
</reference>
<comment type="caution">
    <text evidence="2">The sequence shown here is derived from an EMBL/GenBank/DDBJ whole genome shotgun (WGS) entry which is preliminary data.</text>
</comment>
<name>A0A9J6GLI9_HAELO</name>
<evidence type="ECO:0000313" key="2">
    <source>
        <dbReference type="EMBL" id="KAH9375463.1"/>
    </source>
</evidence>
<feature type="region of interest" description="Disordered" evidence="1">
    <location>
        <begin position="84"/>
        <end position="107"/>
    </location>
</feature>
<sequence length="107" mass="11753">MLFPTYPSDGRLEKMPLVKVVCPCGRHLNGCLPKQPEHLFWAGSRKAYCGTQLQICLRPVFEKRLVGPGCVVLTGITPRQHGENGSLHLGLHVTPPPATTTTPKQLE</sequence>
<proteinExistence type="predicted"/>